<dbReference type="EMBL" id="LN899822">
    <property type="protein sequence ID" value="CUV61563.1"/>
    <property type="molecule type" value="Genomic_DNA"/>
</dbReference>
<evidence type="ECO:0000313" key="2">
    <source>
        <dbReference type="EMBL" id="CUV41728.1"/>
    </source>
</evidence>
<dbReference type="AlphaFoldDB" id="A0A0S4XC73"/>
<dbReference type="EMBL" id="LN899826">
    <property type="protein sequence ID" value="CUV41728.1"/>
    <property type="molecule type" value="Genomic_DNA"/>
</dbReference>
<dbReference type="EMBL" id="LN899825">
    <property type="protein sequence ID" value="CUV34954.1"/>
    <property type="molecule type" value="Genomic_DNA"/>
</dbReference>
<accession>A0A0S4XC73</accession>
<name>A0A0S4XC73_RALSL</name>
<sequence length="61" mass="6617">MEDLNQVAATLAAAIYTSEKAAALAAAPSGMPVTRVVSTKRVVELFREVRKELTETQSTFF</sequence>
<proteinExistence type="predicted"/>
<protein>
    <submittedName>
        <fullName evidence="3">Uncharacterized protein</fullName>
    </submittedName>
</protein>
<reference evidence="3" key="1">
    <citation type="submission" date="2015-10" db="EMBL/GenBank/DDBJ databases">
        <authorList>
            <person name="Gilbert D.G."/>
        </authorList>
    </citation>
    <scope>NUCLEOTIDE SEQUENCE</scope>
    <source>
        <strain evidence="3">Phyl III-seqv23</strain>
    </source>
</reference>
<evidence type="ECO:0000313" key="1">
    <source>
        <dbReference type="EMBL" id="CUV34954.1"/>
    </source>
</evidence>
<gene>
    <name evidence="3" type="ORF">RD1301_v1_1590014</name>
    <name evidence="1" type="ORF">TD1301_v1_1150023</name>
    <name evidence="2" type="ORF">TF3108_v1_850013</name>
</gene>
<organism evidence="3">
    <name type="scientific">Ralstonia solanacearum</name>
    <name type="common">Pseudomonas solanacearum</name>
    <dbReference type="NCBI Taxonomy" id="305"/>
    <lineage>
        <taxon>Bacteria</taxon>
        <taxon>Pseudomonadati</taxon>
        <taxon>Pseudomonadota</taxon>
        <taxon>Betaproteobacteria</taxon>
        <taxon>Burkholderiales</taxon>
        <taxon>Burkholderiaceae</taxon>
        <taxon>Ralstonia</taxon>
        <taxon>Ralstonia solanacearum species complex</taxon>
    </lineage>
</organism>
<evidence type="ECO:0000313" key="3">
    <source>
        <dbReference type="EMBL" id="CUV61563.1"/>
    </source>
</evidence>